<dbReference type="SUPFAM" id="SSF55331">
    <property type="entry name" value="Tautomerase/MIF"/>
    <property type="match status" value="1"/>
</dbReference>
<comment type="similarity">
    <text evidence="1">Belongs to the MIF family.</text>
</comment>
<dbReference type="PANTHER" id="PTHR11954:SF42">
    <property type="entry name" value="TAUTOMERASE_MIF SUPERFAMILY PROTEIN"/>
    <property type="match status" value="1"/>
</dbReference>
<dbReference type="GO" id="GO:0050178">
    <property type="term" value="F:phenylpyruvate tautomerase activity"/>
    <property type="evidence" value="ECO:0007669"/>
    <property type="project" value="TreeGrafter"/>
</dbReference>
<evidence type="ECO:0000256" key="1">
    <source>
        <dbReference type="ARBA" id="ARBA00005851"/>
    </source>
</evidence>
<dbReference type="Gene3D" id="3.30.429.10">
    <property type="entry name" value="Macrophage Migration Inhibitory Factor"/>
    <property type="match status" value="1"/>
</dbReference>
<name>A0A4Y7KNG5_PAPSO</name>
<evidence type="ECO:0000313" key="3">
    <source>
        <dbReference type="Proteomes" id="UP000316621"/>
    </source>
</evidence>
<evidence type="ECO:0000313" key="2">
    <source>
        <dbReference type="EMBL" id="RZC73880.1"/>
    </source>
</evidence>
<dbReference type="STRING" id="3469.A0A4Y7KNG5"/>
<dbReference type="GO" id="GO:0005615">
    <property type="term" value="C:extracellular space"/>
    <property type="evidence" value="ECO:0007669"/>
    <property type="project" value="TreeGrafter"/>
</dbReference>
<gene>
    <name evidence="2" type="ORF">C5167_049361</name>
</gene>
<reference evidence="2 3" key="1">
    <citation type="journal article" date="2018" name="Science">
        <title>The opium poppy genome and morphinan production.</title>
        <authorList>
            <person name="Guo L."/>
            <person name="Winzer T."/>
            <person name="Yang X."/>
            <person name="Li Y."/>
            <person name="Ning Z."/>
            <person name="He Z."/>
            <person name="Teodor R."/>
            <person name="Lu Y."/>
            <person name="Bowser T.A."/>
            <person name="Graham I.A."/>
            <person name="Ye K."/>
        </authorList>
    </citation>
    <scope>NUCLEOTIDE SEQUENCE [LARGE SCALE GENOMIC DNA]</scope>
    <source>
        <strain evidence="3">cv. HN1</strain>
        <tissue evidence="2">Leaves</tissue>
    </source>
</reference>
<dbReference type="PANTHER" id="PTHR11954">
    <property type="entry name" value="D-DOPACHROME DECARBOXYLASE"/>
    <property type="match status" value="1"/>
</dbReference>
<sequence>MVIGKRKEKLLVAAIHDLEMEETSLPPDQIRNQEYVMVLLKGSVHISFCGIEENNAFGELTSIGGINVDANKKLSASILEENISVSKSCFFIKFIDTKAWCILPLETKNCVSV</sequence>
<proteinExistence type="inferred from homology"/>
<protein>
    <submittedName>
        <fullName evidence="2">Uncharacterized protein</fullName>
    </submittedName>
</protein>
<dbReference type="Pfam" id="PF01187">
    <property type="entry name" value="MIF"/>
    <property type="match status" value="1"/>
</dbReference>
<keyword evidence="3" id="KW-1185">Reference proteome</keyword>
<dbReference type="AlphaFoldDB" id="A0A4Y7KNG5"/>
<organism evidence="2 3">
    <name type="scientific">Papaver somniferum</name>
    <name type="common">Opium poppy</name>
    <dbReference type="NCBI Taxonomy" id="3469"/>
    <lineage>
        <taxon>Eukaryota</taxon>
        <taxon>Viridiplantae</taxon>
        <taxon>Streptophyta</taxon>
        <taxon>Embryophyta</taxon>
        <taxon>Tracheophyta</taxon>
        <taxon>Spermatophyta</taxon>
        <taxon>Magnoliopsida</taxon>
        <taxon>Ranunculales</taxon>
        <taxon>Papaveraceae</taxon>
        <taxon>Papaveroideae</taxon>
        <taxon>Papaver</taxon>
    </lineage>
</organism>
<dbReference type="InterPro" id="IPR014347">
    <property type="entry name" value="Tautomerase/MIF_sf"/>
</dbReference>
<dbReference type="Proteomes" id="UP000316621">
    <property type="component" value="Chromosome 8"/>
</dbReference>
<dbReference type="InterPro" id="IPR001398">
    <property type="entry name" value="Macrophage_inhib_fac"/>
</dbReference>
<accession>A0A4Y7KNG5</accession>
<dbReference type="EMBL" id="CM010722">
    <property type="protein sequence ID" value="RZC73880.1"/>
    <property type="molecule type" value="Genomic_DNA"/>
</dbReference>
<dbReference type="Gramene" id="RZC73880">
    <property type="protein sequence ID" value="RZC73880"/>
    <property type="gene ID" value="C5167_049361"/>
</dbReference>